<organism evidence="1 2">
    <name type="scientific">Phytophthora infestans</name>
    <name type="common">Potato late blight agent</name>
    <name type="synonym">Botrytis infestans</name>
    <dbReference type="NCBI Taxonomy" id="4787"/>
    <lineage>
        <taxon>Eukaryota</taxon>
        <taxon>Sar</taxon>
        <taxon>Stramenopiles</taxon>
        <taxon>Oomycota</taxon>
        <taxon>Peronosporomycetes</taxon>
        <taxon>Peronosporales</taxon>
        <taxon>Peronosporaceae</taxon>
        <taxon>Phytophthora</taxon>
    </lineage>
</organism>
<accession>A0A8S9UT47</accession>
<gene>
    <name evidence="1" type="ORF">GN958_ATG06657</name>
</gene>
<protein>
    <submittedName>
        <fullName evidence="1">Putative HTH CENPB-type domain-containing protein</fullName>
    </submittedName>
</protein>
<evidence type="ECO:0000313" key="1">
    <source>
        <dbReference type="EMBL" id="KAF4144156.1"/>
    </source>
</evidence>
<dbReference type="AlphaFoldDB" id="A0A8S9UT47"/>
<reference evidence="1" key="1">
    <citation type="submission" date="2020-03" db="EMBL/GenBank/DDBJ databases">
        <title>Hybrid Assembly of Korean Phytophthora infestans isolates.</title>
        <authorList>
            <person name="Prokchorchik M."/>
            <person name="Lee Y."/>
            <person name="Seo J."/>
            <person name="Cho J.-H."/>
            <person name="Park Y.-E."/>
            <person name="Jang D.-C."/>
            <person name="Im J.-S."/>
            <person name="Choi J.-G."/>
            <person name="Park H.-J."/>
            <person name="Lee G.-B."/>
            <person name="Lee Y.-G."/>
            <person name="Hong S.-Y."/>
            <person name="Cho K."/>
            <person name="Sohn K.H."/>
        </authorList>
    </citation>
    <scope>NUCLEOTIDE SEQUENCE</scope>
    <source>
        <strain evidence="1">KR_2_A2</strain>
    </source>
</reference>
<sequence length="90" mass="9927">MSTKERINSYYINLQEAMEGLSAAQVWSCDETGFCPQGRAPPRVICSKLMRANVVRSNDRGNMSAMACVSAAGDHISPMFIFPGINRQLE</sequence>
<proteinExistence type="predicted"/>
<comment type="caution">
    <text evidence="1">The sequence shown here is derived from an EMBL/GenBank/DDBJ whole genome shotgun (WGS) entry which is preliminary data.</text>
</comment>
<name>A0A8S9UT47_PHYIN</name>
<dbReference type="EMBL" id="JAACNO010000889">
    <property type="protein sequence ID" value="KAF4144156.1"/>
    <property type="molecule type" value="Genomic_DNA"/>
</dbReference>
<dbReference type="Proteomes" id="UP000704712">
    <property type="component" value="Unassembled WGS sequence"/>
</dbReference>
<evidence type="ECO:0000313" key="2">
    <source>
        <dbReference type="Proteomes" id="UP000704712"/>
    </source>
</evidence>